<reference evidence="4" key="1">
    <citation type="submission" date="2019-12" db="EMBL/GenBank/DDBJ databases">
        <title>Comparative genomics gives insights into the taxonomy of the Azoarcus-Aromatoleum group and reveals separate origins of nif in the plant-associated Azoarcus and non-plant-associated Aromatoleum sub-groups.</title>
        <authorList>
            <person name="Lafos M."/>
            <person name="Maluk M."/>
            <person name="Batista M."/>
            <person name="Junghare M."/>
            <person name="Carmona M."/>
            <person name="Faoro H."/>
            <person name="Cruz L.M."/>
            <person name="Battistoni F."/>
            <person name="De Souza E."/>
            <person name="Pedrosa F."/>
            <person name="Chen W.-M."/>
            <person name="Poole P.S."/>
            <person name="Dixon R.A."/>
            <person name="James E.K."/>
        </authorList>
    </citation>
    <scope>NUCLEOTIDE SEQUENCE</scope>
    <source>
        <strain evidence="4">NSC3</strain>
    </source>
</reference>
<dbReference type="Gene3D" id="3.30.420.360">
    <property type="match status" value="1"/>
</dbReference>
<dbReference type="InterPro" id="IPR041440">
    <property type="entry name" value="HypF_C"/>
</dbReference>
<dbReference type="Pfam" id="PF22521">
    <property type="entry name" value="HypF_C_2"/>
    <property type="match status" value="1"/>
</dbReference>
<dbReference type="PANTHER" id="PTHR42959">
    <property type="entry name" value="CARBAMOYLTRANSFERASE"/>
    <property type="match status" value="1"/>
</dbReference>
<evidence type="ECO:0000259" key="3">
    <source>
        <dbReference type="Pfam" id="PF22521"/>
    </source>
</evidence>
<organism evidence="4 5">
    <name type="scientific">Azoarcus taiwanensis</name>
    <dbReference type="NCBI Taxonomy" id="666964"/>
    <lineage>
        <taxon>Bacteria</taxon>
        <taxon>Pseudomonadati</taxon>
        <taxon>Pseudomonadota</taxon>
        <taxon>Betaproteobacteria</taxon>
        <taxon>Rhodocyclales</taxon>
        <taxon>Zoogloeaceae</taxon>
        <taxon>Azoarcus</taxon>
    </lineage>
</organism>
<dbReference type="InterPro" id="IPR055128">
    <property type="entry name" value="HypF_C_2"/>
</dbReference>
<dbReference type="InterPro" id="IPR051060">
    <property type="entry name" value="Carbamoyltrans_HypF-like"/>
</dbReference>
<dbReference type="GO" id="GO:0008270">
    <property type="term" value="F:zinc ion binding"/>
    <property type="evidence" value="ECO:0007669"/>
    <property type="project" value="TreeGrafter"/>
</dbReference>
<accession>A0A972J8B7</accession>
<keyword evidence="5" id="KW-1185">Reference proteome</keyword>
<dbReference type="Proteomes" id="UP000599523">
    <property type="component" value="Unassembled WGS sequence"/>
</dbReference>
<dbReference type="GO" id="GO:0051604">
    <property type="term" value="P:protein maturation"/>
    <property type="evidence" value="ECO:0007669"/>
    <property type="project" value="TreeGrafter"/>
</dbReference>
<dbReference type="Gene3D" id="3.30.420.40">
    <property type="match status" value="1"/>
</dbReference>
<sequence>MNAPLPNPTTAIGATLSLPRLRMAAPVLALGAYFKNTPCLLGEGGAVFGLDVGDLDRPQACAELERVAEALLDHIDCTPMAVAHDLHPDFHSSRLAQLIAQRLGVPALAVQHHHAHVETVLSENGWLTEFDGPALGLALDGVGLGSDGEAWGGELLLTHGARFERLGHLVPLPLAGGDRAAREPWRMAAAVLHRLGRGDEIARRFAAQPSAGRLAQVLERAHLCPLTSSMGRWFDAVAGLLGVCEVMRFEAEAAIALERAAREYGPVTPEAGDWRIDERGRVDLLPLCAHLADDRDPGRGAARFHAGLVEALDVWVARAAETCGTETVALSGGCFLNAIVSSGLRQRLRARGLRVFEALQLSPGDAGLGLGQARVAAMMLAAGAETSMTES</sequence>
<comment type="similarity">
    <text evidence="1">Belongs to the carbamoyltransferase HypF family.</text>
</comment>
<gene>
    <name evidence="4" type="ORF">GPA21_00260</name>
</gene>
<evidence type="ECO:0000313" key="5">
    <source>
        <dbReference type="Proteomes" id="UP000599523"/>
    </source>
</evidence>
<dbReference type="Pfam" id="PF17788">
    <property type="entry name" value="HypF_C"/>
    <property type="match status" value="1"/>
</dbReference>
<feature type="domain" description="HypF Kae1-like" evidence="2">
    <location>
        <begin position="24"/>
        <end position="123"/>
    </location>
</feature>
<dbReference type="EMBL" id="WTVM01000001">
    <property type="protein sequence ID" value="NMG01405.1"/>
    <property type="molecule type" value="Genomic_DNA"/>
</dbReference>
<feature type="domain" description="Carbamoyltransferase Kae1-like" evidence="3">
    <location>
        <begin position="136"/>
        <end position="372"/>
    </location>
</feature>
<evidence type="ECO:0000313" key="4">
    <source>
        <dbReference type="EMBL" id="NMG01405.1"/>
    </source>
</evidence>
<protein>
    <submittedName>
        <fullName evidence="4">Carbamoyltransferase HypF</fullName>
    </submittedName>
</protein>
<proteinExistence type="inferred from homology"/>
<dbReference type="GO" id="GO:0016743">
    <property type="term" value="F:carboxyl- or carbamoyltransferase activity"/>
    <property type="evidence" value="ECO:0007669"/>
    <property type="project" value="TreeGrafter"/>
</dbReference>
<dbReference type="RefSeq" id="WP_168986200.1">
    <property type="nucleotide sequence ID" value="NZ_CAWPHM010000111.1"/>
</dbReference>
<name>A0A972J8B7_9RHOO</name>
<evidence type="ECO:0000256" key="1">
    <source>
        <dbReference type="ARBA" id="ARBA00008097"/>
    </source>
</evidence>
<dbReference type="PANTHER" id="PTHR42959:SF1">
    <property type="entry name" value="CARBAMOYLTRANSFERASE HYPF"/>
    <property type="match status" value="1"/>
</dbReference>
<comment type="caution">
    <text evidence="4">The sequence shown here is derived from an EMBL/GenBank/DDBJ whole genome shotgun (WGS) entry which is preliminary data.</text>
</comment>
<evidence type="ECO:0000259" key="2">
    <source>
        <dbReference type="Pfam" id="PF17788"/>
    </source>
</evidence>
<dbReference type="AlphaFoldDB" id="A0A972J8B7"/>